<organism evidence="3 4">
    <name type="scientific">Methanoculleus thermophilus</name>
    <dbReference type="NCBI Taxonomy" id="2200"/>
    <lineage>
        <taxon>Archaea</taxon>
        <taxon>Methanobacteriati</taxon>
        <taxon>Methanobacteriota</taxon>
        <taxon>Stenosarchaea group</taxon>
        <taxon>Methanomicrobia</taxon>
        <taxon>Methanomicrobiales</taxon>
        <taxon>Methanomicrobiaceae</taxon>
        <taxon>Methanoculleus</taxon>
    </lineage>
</organism>
<dbReference type="InterPro" id="IPR025847">
    <property type="entry name" value="MEDS_domain"/>
</dbReference>
<sequence length="303" mass="34340">MTESYCPTDLPEISWGTHACLFYQNQHEIVKTLVPYVQSGLDQDAYCLCIATEPLPVDSLRKALARRIKDLDRRLRRGEIEILDIHDWYLRGGKFSCSTALENCLQKGLDAQERGYEGMFITGILSWLTEAEWDAFMNYETSVNRTIGDCRIAALCDYSLETCGPCELLEVASRHQVVIIRRDDGWQQISMQDEPASFIEQSVIDQLETNIGQFATLADRIRHPLQMLMAIADLHESEHSETIRKQVQSINAVVRQLDAGWADTRVVREYLLNHDLARSHPGSVRGAGSCLHPSGYPDSHQNS</sequence>
<proteinExistence type="predicted"/>
<evidence type="ECO:0000259" key="2">
    <source>
        <dbReference type="Pfam" id="PF14417"/>
    </source>
</evidence>
<gene>
    <name evidence="3" type="ORF">SAMN04488571_102155</name>
</gene>
<dbReference type="AlphaFoldDB" id="A0A1G8Y0V2"/>
<reference evidence="3 4" key="1">
    <citation type="submission" date="2016-10" db="EMBL/GenBank/DDBJ databases">
        <authorList>
            <person name="Varghese N."/>
            <person name="Submissions S."/>
        </authorList>
    </citation>
    <scope>NUCLEOTIDE SEQUENCE [LARGE SCALE GENOMIC DNA]</scope>
    <source>
        <strain evidence="3 4">DSM 2373</strain>
    </source>
</reference>
<evidence type="ECO:0000313" key="3">
    <source>
        <dbReference type="EMBL" id="SDJ96412.1"/>
    </source>
</evidence>
<protein>
    <submittedName>
        <fullName evidence="3">MEDS: MEthanogen/methylotroph, DcmR Sensory domain</fullName>
    </submittedName>
</protein>
<name>A0A1G8Y0V2_9EURY</name>
<feature type="domain" description="MEDS" evidence="2">
    <location>
        <begin position="17"/>
        <end position="176"/>
    </location>
</feature>
<feature type="region of interest" description="Disordered" evidence="1">
    <location>
        <begin position="282"/>
        <end position="303"/>
    </location>
</feature>
<dbReference type="EMBL" id="FNFT01000002">
    <property type="protein sequence ID" value="SDJ96412.1"/>
    <property type="molecule type" value="Genomic_DNA"/>
</dbReference>
<accession>A0A1G8Y0V2</accession>
<dbReference type="OrthoDB" id="8127at2157"/>
<keyword evidence="4" id="KW-1185">Reference proteome</keyword>
<evidence type="ECO:0000313" key="4">
    <source>
        <dbReference type="Proteomes" id="UP000326500"/>
    </source>
</evidence>
<dbReference type="RefSeq" id="WP_066955030.1">
    <property type="nucleotide sequence ID" value="NZ_BCNX01000004.1"/>
</dbReference>
<dbReference type="Proteomes" id="UP000326500">
    <property type="component" value="Unassembled WGS sequence"/>
</dbReference>
<dbReference type="Pfam" id="PF14417">
    <property type="entry name" value="MEDS"/>
    <property type="match status" value="1"/>
</dbReference>
<evidence type="ECO:0000256" key="1">
    <source>
        <dbReference type="SAM" id="MobiDB-lite"/>
    </source>
</evidence>
<dbReference type="STRING" id="2200.GCA_001571405_00503"/>